<proteinExistence type="predicted"/>
<name>A0AAE3DYY1_9FIRM</name>
<dbReference type="GO" id="GO:0000166">
    <property type="term" value="F:nucleotide binding"/>
    <property type="evidence" value="ECO:0007669"/>
    <property type="project" value="InterPro"/>
</dbReference>
<dbReference type="Pfam" id="PF02283">
    <property type="entry name" value="CobU"/>
    <property type="match status" value="1"/>
</dbReference>
<keyword evidence="1" id="KW-0808">Transferase</keyword>
<dbReference type="EMBL" id="JAJEQM010000012">
    <property type="protein sequence ID" value="MCC2210991.1"/>
    <property type="molecule type" value="Genomic_DNA"/>
</dbReference>
<dbReference type="GO" id="GO:0009236">
    <property type="term" value="P:cobalamin biosynthetic process"/>
    <property type="evidence" value="ECO:0007669"/>
    <property type="project" value="InterPro"/>
</dbReference>
<comment type="caution">
    <text evidence="1">The sequence shown here is derived from an EMBL/GenBank/DDBJ whole genome shotgun (WGS) entry which is preliminary data.</text>
</comment>
<dbReference type="SUPFAM" id="SSF52540">
    <property type="entry name" value="P-loop containing nucleoside triphosphate hydrolases"/>
    <property type="match status" value="1"/>
</dbReference>
<reference evidence="1 2" key="1">
    <citation type="submission" date="2021-10" db="EMBL/GenBank/DDBJ databases">
        <title>Anaerobic single-cell dispensing facilitates the cultivation of human gut bacteria.</title>
        <authorList>
            <person name="Afrizal A."/>
        </authorList>
    </citation>
    <scope>NUCLEOTIDE SEQUENCE [LARGE SCALE GENOMIC DNA]</scope>
    <source>
        <strain evidence="1 2">CLA-AA-H232</strain>
    </source>
</reference>
<evidence type="ECO:0000313" key="1">
    <source>
        <dbReference type="EMBL" id="MCC2210991.1"/>
    </source>
</evidence>
<dbReference type="GO" id="GO:0016779">
    <property type="term" value="F:nucleotidyltransferase activity"/>
    <property type="evidence" value="ECO:0007669"/>
    <property type="project" value="UniProtKB-KW"/>
</dbReference>
<dbReference type="RefSeq" id="WP_308456639.1">
    <property type="nucleotide sequence ID" value="NZ_JAJEQM010000012.1"/>
</dbReference>
<keyword evidence="1" id="KW-0418">Kinase</keyword>
<organism evidence="1 2">
    <name type="scientific">Hominilimicola fabiformis</name>
    <dbReference type="NCBI Taxonomy" id="2885356"/>
    <lineage>
        <taxon>Bacteria</taxon>
        <taxon>Bacillati</taxon>
        <taxon>Bacillota</taxon>
        <taxon>Clostridia</taxon>
        <taxon>Eubacteriales</taxon>
        <taxon>Oscillospiraceae</taxon>
        <taxon>Hominilimicola</taxon>
    </lineage>
</organism>
<sequence length="121" mass="13553">MRFVIGGADCGKRDFVRENYGIDEILIADYDSVFTAKAVYGFHIFIKKLMADGKDIVAVVDEISEKNHDITIISTEIGYGVVPMEKGDREWRETVGRTCCYIAKKADEVVRVVCGVGNRIK</sequence>
<accession>A0AAE3DYY1</accession>
<evidence type="ECO:0000313" key="2">
    <source>
        <dbReference type="Proteomes" id="UP001198242"/>
    </source>
</evidence>
<keyword evidence="2" id="KW-1185">Reference proteome</keyword>
<dbReference type="GO" id="GO:0043752">
    <property type="term" value="F:adenosylcobinamide kinase activity"/>
    <property type="evidence" value="ECO:0007669"/>
    <property type="project" value="InterPro"/>
</dbReference>
<dbReference type="InterPro" id="IPR027417">
    <property type="entry name" value="P-loop_NTPase"/>
</dbReference>
<dbReference type="InterPro" id="IPR003203">
    <property type="entry name" value="CobU/CobP"/>
</dbReference>
<keyword evidence="1" id="KW-0548">Nucleotidyltransferase</keyword>
<dbReference type="Gene3D" id="3.40.50.300">
    <property type="entry name" value="P-loop containing nucleotide triphosphate hydrolases"/>
    <property type="match status" value="1"/>
</dbReference>
<dbReference type="AlphaFoldDB" id="A0AAE3DYY1"/>
<dbReference type="Proteomes" id="UP001198242">
    <property type="component" value="Unassembled WGS sequence"/>
</dbReference>
<protein>
    <submittedName>
        <fullName evidence="1">Bifunctional adenosylcobinamide kinase/adenosylcobinamide-phosphate guanylyltransferase</fullName>
    </submittedName>
</protein>
<gene>
    <name evidence="1" type="ORF">LKE05_09350</name>
</gene>